<evidence type="ECO:0000313" key="3">
    <source>
        <dbReference type="Proteomes" id="UP000031967"/>
    </source>
</evidence>
<dbReference type="Proteomes" id="UP000031967">
    <property type="component" value="Unassembled WGS sequence"/>
</dbReference>
<evidence type="ECO:0000313" key="2">
    <source>
        <dbReference type="EMBL" id="KIL38073.1"/>
    </source>
</evidence>
<comment type="caution">
    <text evidence="2">The sequence shown here is derived from an EMBL/GenBank/DDBJ whole genome shotgun (WGS) entry which is preliminary data.</text>
</comment>
<dbReference type="Pfam" id="PF08242">
    <property type="entry name" value="Methyltransf_12"/>
    <property type="match status" value="1"/>
</dbReference>
<accession>A0ABR5ABK3</accession>
<evidence type="ECO:0000259" key="1">
    <source>
        <dbReference type="Pfam" id="PF08242"/>
    </source>
</evidence>
<dbReference type="Gene3D" id="3.40.50.150">
    <property type="entry name" value="Vaccinia Virus protein VP39"/>
    <property type="match status" value="1"/>
</dbReference>
<dbReference type="SUPFAM" id="SSF53335">
    <property type="entry name" value="S-adenosyl-L-methionine-dependent methyltransferases"/>
    <property type="match status" value="1"/>
</dbReference>
<sequence length="189" mass="21426">MIDGVLHDKWMFLFKYFRASRQIGSVTPSSQALAAKMVAHVPWDGVKAVAELGAGTGAITSMIRKANRGGADVLLFEKDPDFRHKLQLEYPEYRCCSDALRIREEMETNRIGQLDAIVSGLPFFNFAEEMRRQLLEQIDLALKPGGLFVAFQYSLQMKAALSRKWTLETIYFVLWNLPPAFVYVCRKGG</sequence>
<organism evidence="2 3">
    <name type="scientific">Gordoniibacillus kamchatkensis</name>
    <dbReference type="NCBI Taxonomy" id="1590651"/>
    <lineage>
        <taxon>Bacteria</taxon>
        <taxon>Bacillati</taxon>
        <taxon>Bacillota</taxon>
        <taxon>Bacilli</taxon>
        <taxon>Bacillales</taxon>
        <taxon>Paenibacillaceae</taxon>
        <taxon>Gordoniibacillus</taxon>
    </lineage>
</organism>
<keyword evidence="3" id="KW-1185">Reference proteome</keyword>
<protein>
    <submittedName>
        <fullName evidence="2">Phospholipid methyltransferase</fullName>
    </submittedName>
</protein>
<keyword evidence="2" id="KW-0808">Transferase</keyword>
<dbReference type="CDD" id="cd02440">
    <property type="entry name" value="AdoMet_MTases"/>
    <property type="match status" value="1"/>
</dbReference>
<gene>
    <name evidence="2" type="ORF">SD70_28825</name>
</gene>
<dbReference type="InterPro" id="IPR013217">
    <property type="entry name" value="Methyltransf_12"/>
</dbReference>
<dbReference type="GO" id="GO:0032259">
    <property type="term" value="P:methylation"/>
    <property type="evidence" value="ECO:0007669"/>
    <property type="project" value="UniProtKB-KW"/>
</dbReference>
<proteinExistence type="predicted"/>
<dbReference type="EMBL" id="JXAK01000078">
    <property type="protein sequence ID" value="KIL38073.1"/>
    <property type="molecule type" value="Genomic_DNA"/>
</dbReference>
<dbReference type="GO" id="GO:0008168">
    <property type="term" value="F:methyltransferase activity"/>
    <property type="evidence" value="ECO:0007669"/>
    <property type="project" value="UniProtKB-KW"/>
</dbReference>
<dbReference type="RefSeq" id="WP_041051994.1">
    <property type="nucleotide sequence ID" value="NZ_JXAK01000078.1"/>
</dbReference>
<reference evidence="2 3" key="1">
    <citation type="submission" date="2014-12" db="EMBL/GenBank/DDBJ databases">
        <title>Draft genome sequence of Paenibacillus kamchatkensis strain B-2647.</title>
        <authorList>
            <person name="Karlyshev A.V."/>
            <person name="Kudryashova E.B."/>
        </authorList>
    </citation>
    <scope>NUCLEOTIDE SEQUENCE [LARGE SCALE GENOMIC DNA]</scope>
    <source>
        <strain evidence="2 3">VKM B-2647</strain>
    </source>
</reference>
<keyword evidence="2" id="KW-0489">Methyltransferase</keyword>
<name>A0ABR5ABK3_9BACL</name>
<feature type="domain" description="Methyltransferase type 12" evidence="1">
    <location>
        <begin position="51"/>
        <end position="148"/>
    </location>
</feature>
<dbReference type="InterPro" id="IPR029063">
    <property type="entry name" value="SAM-dependent_MTases_sf"/>
</dbReference>